<dbReference type="InterPro" id="IPR036412">
    <property type="entry name" value="HAD-like_sf"/>
</dbReference>
<dbReference type="EMBL" id="JADLQN010000001">
    <property type="protein sequence ID" value="MBF6353537.1"/>
    <property type="molecule type" value="Genomic_DNA"/>
</dbReference>
<comment type="caution">
    <text evidence="1">The sequence shown here is derived from an EMBL/GenBank/DDBJ whole genome shotgun (WGS) entry which is preliminary data.</text>
</comment>
<sequence>MSWTVGFDLDMTLIDSRPGVARAVDVVAGEFSLPVRGADVVDKLGPPMPMLLAEAGLDAALVPAFITRYREFYPSVVAEMPALPGAEAALAAVAERGGRVLVVTGKHTPFAHLHLDHLGWRVDAVVGDLWAGAKSTALREHAADVFVGDHAGDMRGAKGADALAVGVTTGPCGADELRAAGADVILADLTDFPAWLAAQAVA</sequence>
<name>A0ABS0D7A4_9NOCA</name>
<dbReference type="PANTHER" id="PTHR43434">
    <property type="entry name" value="PHOSPHOGLYCOLATE PHOSPHATASE"/>
    <property type="match status" value="1"/>
</dbReference>
<dbReference type="Gene3D" id="1.10.150.240">
    <property type="entry name" value="Putative phosphatase, domain 2"/>
    <property type="match status" value="1"/>
</dbReference>
<reference evidence="1 2" key="1">
    <citation type="submission" date="2020-10" db="EMBL/GenBank/DDBJ databases">
        <title>Identification of Nocardia species via Next-generation sequencing and recognition of intraspecies genetic diversity.</title>
        <authorList>
            <person name="Li P."/>
            <person name="Li P."/>
            <person name="Lu B."/>
        </authorList>
    </citation>
    <scope>NUCLEOTIDE SEQUENCE [LARGE SCALE GENOMIC DNA]</scope>
    <source>
        <strain evidence="1 2">BJ06-0143</strain>
    </source>
</reference>
<proteinExistence type="predicted"/>
<dbReference type="PANTHER" id="PTHR43434:SF1">
    <property type="entry name" value="PHOSPHOGLYCOLATE PHOSPHATASE"/>
    <property type="match status" value="1"/>
</dbReference>
<keyword evidence="1" id="KW-0378">Hydrolase</keyword>
<evidence type="ECO:0000313" key="2">
    <source>
        <dbReference type="Proteomes" id="UP000707731"/>
    </source>
</evidence>
<gene>
    <name evidence="1" type="ORF">IU449_03060</name>
</gene>
<dbReference type="InterPro" id="IPR050155">
    <property type="entry name" value="HAD-like_hydrolase_sf"/>
</dbReference>
<dbReference type="Gene3D" id="3.40.50.1000">
    <property type="entry name" value="HAD superfamily/HAD-like"/>
    <property type="match status" value="1"/>
</dbReference>
<dbReference type="GO" id="GO:0016787">
    <property type="term" value="F:hydrolase activity"/>
    <property type="evidence" value="ECO:0007669"/>
    <property type="project" value="UniProtKB-KW"/>
</dbReference>
<keyword evidence="2" id="KW-1185">Reference proteome</keyword>
<dbReference type="InterPro" id="IPR023198">
    <property type="entry name" value="PGP-like_dom2"/>
</dbReference>
<accession>A0ABS0D7A4</accession>
<dbReference type="InterPro" id="IPR023214">
    <property type="entry name" value="HAD_sf"/>
</dbReference>
<protein>
    <submittedName>
        <fullName evidence="1">HAD family hydrolase</fullName>
    </submittedName>
</protein>
<dbReference type="SUPFAM" id="SSF56784">
    <property type="entry name" value="HAD-like"/>
    <property type="match status" value="1"/>
</dbReference>
<dbReference type="Proteomes" id="UP000707731">
    <property type="component" value="Unassembled WGS sequence"/>
</dbReference>
<dbReference type="RefSeq" id="WP_195000429.1">
    <property type="nucleotide sequence ID" value="NZ_JADLQN010000001.1"/>
</dbReference>
<dbReference type="Pfam" id="PF12710">
    <property type="entry name" value="HAD"/>
    <property type="match status" value="1"/>
</dbReference>
<organism evidence="1 2">
    <name type="scientific">Nocardia higoensis</name>
    <dbReference type="NCBI Taxonomy" id="228599"/>
    <lineage>
        <taxon>Bacteria</taxon>
        <taxon>Bacillati</taxon>
        <taxon>Actinomycetota</taxon>
        <taxon>Actinomycetes</taxon>
        <taxon>Mycobacteriales</taxon>
        <taxon>Nocardiaceae</taxon>
        <taxon>Nocardia</taxon>
    </lineage>
</organism>
<evidence type="ECO:0000313" key="1">
    <source>
        <dbReference type="EMBL" id="MBF6353537.1"/>
    </source>
</evidence>